<keyword evidence="8" id="KW-1133">Transmembrane helix</keyword>
<keyword evidence="4" id="KW-0378">Hydrolase</keyword>
<evidence type="ECO:0000313" key="10">
    <source>
        <dbReference type="EMBL" id="MBA1158872.1"/>
    </source>
</evidence>
<organism evidence="10 11">
    <name type="scientific">Microvirga mediterraneensis</name>
    <dbReference type="NCBI Taxonomy" id="2754695"/>
    <lineage>
        <taxon>Bacteria</taxon>
        <taxon>Pseudomonadati</taxon>
        <taxon>Pseudomonadota</taxon>
        <taxon>Alphaproteobacteria</taxon>
        <taxon>Hyphomicrobiales</taxon>
        <taxon>Methylobacteriaceae</taxon>
        <taxon>Microvirga</taxon>
    </lineage>
</organism>
<keyword evidence="5" id="KW-0862">Zinc</keyword>
<evidence type="ECO:0000256" key="6">
    <source>
        <dbReference type="ARBA" id="ARBA00023049"/>
    </source>
</evidence>
<dbReference type="CDD" id="cd12797">
    <property type="entry name" value="M23_peptidase"/>
    <property type="match status" value="1"/>
</dbReference>
<dbReference type="Proteomes" id="UP000572984">
    <property type="component" value="Unassembled WGS sequence"/>
</dbReference>
<name>A0A838BUW1_9HYPH</name>
<dbReference type="Gene3D" id="3.10.450.350">
    <property type="match status" value="1"/>
</dbReference>
<comment type="caution">
    <text evidence="10">The sequence shown here is derived from an EMBL/GenBank/DDBJ whole genome shotgun (WGS) entry which is preliminary data.</text>
</comment>
<dbReference type="PANTHER" id="PTHR21666:SF288">
    <property type="entry name" value="CELL DIVISION PROTEIN YTFB"/>
    <property type="match status" value="1"/>
</dbReference>
<dbReference type="SUPFAM" id="SSF51261">
    <property type="entry name" value="Duplicated hybrid motif"/>
    <property type="match status" value="1"/>
</dbReference>
<feature type="compositionally biased region" description="Basic and acidic residues" evidence="7">
    <location>
        <begin position="374"/>
        <end position="385"/>
    </location>
</feature>
<dbReference type="GO" id="GO:0006508">
    <property type="term" value="P:proteolysis"/>
    <property type="evidence" value="ECO:0007669"/>
    <property type="project" value="UniProtKB-KW"/>
</dbReference>
<dbReference type="RefSeq" id="WP_181054470.1">
    <property type="nucleotide sequence ID" value="NZ_JACDXJ010000002.1"/>
</dbReference>
<feature type="transmembrane region" description="Helical" evidence="8">
    <location>
        <begin position="26"/>
        <end position="49"/>
    </location>
</feature>
<dbReference type="Gene3D" id="2.70.70.10">
    <property type="entry name" value="Glucose Permease (Domain IIA)"/>
    <property type="match status" value="1"/>
</dbReference>
<dbReference type="PANTHER" id="PTHR21666">
    <property type="entry name" value="PEPTIDASE-RELATED"/>
    <property type="match status" value="1"/>
</dbReference>
<keyword evidence="11" id="KW-1185">Reference proteome</keyword>
<gene>
    <name evidence="10" type="ORF">H0S73_22475</name>
</gene>
<reference evidence="10 11" key="1">
    <citation type="submission" date="2020-07" db="EMBL/GenBank/DDBJ databases">
        <title>Draft genome and description of Microvirga mediterraneensis Marseille-Q2068 sp. nov.</title>
        <authorList>
            <person name="Boxberger M."/>
        </authorList>
    </citation>
    <scope>NUCLEOTIDE SEQUENCE [LARGE SCALE GENOMIC DNA]</scope>
    <source>
        <strain evidence="10 11">Marseille-Q2068</strain>
    </source>
</reference>
<sequence length="649" mass="70735">MNDDPFLPTGEGYLWSTSQKGTILRWLGASFLLAMMGGGLIGSSIYIALDGRTNTPEAAKPANMAAARVDRMGDKTTTVAQKGDKLNRSEAVMSAKQTFRAPMTSRIGNREVIKTRQFTRVASNLSLTAGTYASDIPPFNPLRLYAEQGDLRSVELAPEIADADVSVVWRDLASIAVEASAPSLSDSDVLALIEEERRVFNGSGSRTSVPIPSQQMLSRTLRQPEGLGDALGYAHVPDDPFSTIEVRVVPENVTELPKLDQNAMPPLVEERDVVLSTGETLETVLRSYGATPEQIAGITSALASRVKIENMTEGHQLRILIAPGPRLGDPRQIVRVIALREWGIEGIAATTDRGVFVSVTPPGEDANRQNAGASREEGGGDEGRGGARLYESLYETGAKNDLPRELIEHLIQIFGDDVDLLHRVSSEDALEVLYGTEEEGDQKRPEILYASLTIGGEVKKVYHFASSDGSVRYLDEQGRSLRKFLLRKPVVDGELRSGFGARRHPILGYTKMHTGVDWANRTGTPILAAGDGTVIKAEWDGGYGRRIEIEHANGYVTAYSHQSRFNTGIRAGVKVRQGQVIGYVGNTGLSTGPHLHYEVLVNGRFIDALKIRVPRESELTGDALTQFEREREQIDTLVSRSTGFRAAMP</sequence>
<keyword evidence="6" id="KW-0482">Metalloprotease</keyword>
<feature type="domain" description="M23ase beta-sheet core" evidence="9">
    <location>
        <begin position="511"/>
        <end position="607"/>
    </location>
</feature>
<dbReference type="InterPro" id="IPR050570">
    <property type="entry name" value="Cell_wall_metabolism_enzyme"/>
</dbReference>
<evidence type="ECO:0000256" key="3">
    <source>
        <dbReference type="ARBA" id="ARBA00022723"/>
    </source>
</evidence>
<evidence type="ECO:0000256" key="4">
    <source>
        <dbReference type="ARBA" id="ARBA00022801"/>
    </source>
</evidence>
<keyword evidence="8" id="KW-0472">Membrane</keyword>
<feature type="region of interest" description="Disordered" evidence="7">
    <location>
        <begin position="359"/>
        <end position="387"/>
    </location>
</feature>
<evidence type="ECO:0000256" key="5">
    <source>
        <dbReference type="ARBA" id="ARBA00022833"/>
    </source>
</evidence>
<keyword evidence="8" id="KW-0812">Transmembrane</keyword>
<evidence type="ECO:0000256" key="7">
    <source>
        <dbReference type="SAM" id="MobiDB-lite"/>
    </source>
</evidence>
<dbReference type="InterPro" id="IPR011055">
    <property type="entry name" value="Dup_hybrid_motif"/>
</dbReference>
<evidence type="ECO:0000313" key="11">
    <source>
        <dbReference type="Proteomes" id="UP000572984"/>
    </source>
</evidence>
<keyword evidence="2" id="KW-0645">Protease</keyword>
<dbReference type="InterPro" id="IPR016047">
    <property type="entry name" value="M23ase_b-sheet_dom"/>
</dbReference>
<dbReference type="AlphaFoldDB" id="A0A838BUW1"/>
<evidence type="ECO:0000256" key="1">
    <source>
        <dbReference type="ARBA" id="ARBA00001947"/>
    </source>
</evidence>
<evidence type="ECO:0000256" key="8">
    <source>
        <dbReference type="SAM" id="Phobius"/>
    </source>
</evidence>
<evidence type="ECO:0000259" key="9">
    <source>
        <dbReference type="Pfam" id="PF01551"/>
    </source>
</evidence>
<accession>A0A838BUW1</accession>
<protein>
    <submittedName>
        <fullName evidence="10">M23 family metallopeptidase</fullName>
    </submittedName>
</protein>
<evidence type="ECO:0000256" key="2">
    <source>
        <dbReference type="ARBA" id="ARBA00022670"/>
    </source>
</evidence>
<proteinExistence type="predicted"/>
<keyword evidence="3" id="KW-0479">Metal-binding</keyword>
<dbReference type="GO" id="GO:0004222">
    <property type="term" value="F:metalloendopeptidase activity"/>
    <property type="evidence" value="ECO:0007669"/>
    <property type="project" value="TreeGrafter"/>
</dbReference>
<comment type="cofactor">
    <cofactor evidence="1">
        <name>Zn(2+)</name>
        <dbReference type="ChEBI" id="CHEBI:29105"/>
    </cofactor>
</comment>
<dbReference type="Pfam" id="PF01551">
    <property type="entry name" value="Peptidase_M23"/>
    <property type="match status" value="1"/>
</dbReference>
<dbReference type="EMBL" id="JACDXJ010000002">
    <property type="protein sequence ID" value="MBA1158872.1"/>
    <property type="molecule type" value="Genomic_DNA"/>
</dbReference>
<dbReference type="GO" id="GO:0046872">
    <property type="term" value="F:metal ion binding"/>
    <property type="evidence" value="ECO:0007669"/>
    <property type="project" value="UniProtKB-KW"/>
</dbReference>